<dbReference type="GeneID" id="34458017"/>
<organism evidence="2 3">
    <name type="scientific">Aspergillus glaucus CBS 516.65</name>
    <dbReference type="NCBI Taxonomy" id="1160497"/>
    <lineage>
        <taxon>Eukaryota</taxon>
        <taxon>Fungi</taxon>
        <taxon>Dikarya</taxon>
        <taxon>Ascomycota</taxon>
        <taxon>Pezizomycotina</taxon>
        <taxon>Eurotiomycetes</taxon>
        <taxon>Eurotiomycetidae</taxon>
        <taxon>Eurotiales</taxon>
        <taxon>Aspergillaceae</taxon>
        <taxon>Aspergillus</taxon>
        <taxon>Aspergillus subgen. Aspergillus</taxon>
    </lineage>
</organism>
<evidence type="ECO:0000313" key="2">
    <source>
        <dbReference type="EMBL" id="OJJ85113.1"/>
    </source>
</evidence>
<gene>
    <name evidence="2" type="ORF">ASPGLDRAFT_1419217</name>
</gene>
<dbReference type="RefSeq" id="XP_022401811.1">
    <property type="nucleotide sequence ID" value="XM_022541756.1"/>
</dbReference>
<evidence type="ECO:0000313" key="3">
    <source>
        <dbReference type="Proteomes" id="UP000184300"/>
    </source>
</evidence>
<protein>
    <submittedName>
        <fullName evidence="2">Uncharacterized protein</fullName>
    </submittedName>
</protein>
<dbReference type="VEuPathDB" id="FungiDB:ASPGLDRAFT_1419217"/>
<reference evidence="3" key="1">
    <citation type="journal article" date="2017" name="Genome Biol.">
        <title>Comparative genomics reveals high biological diversity and specific adaptations in the industrially and medically important fungal genus Aspergillus.</title>
        <authorList>
            <person name="de Vries R.P."/>
            <person name="Riley R."/>
            <person name="Wiebenga A."/>
            <person name="Aguilar-Osorio G."/>
            <person name="Amillis S."/>
            <person name="Uchima C.A."/>
            <person name="Anderluh G."/>
            <person name="Asadollahi M."/>
            <person name="Askin M."/>
            <person name="Barry K."/>
            <person name="Battaglia E."/>
            <person name="Bayram O."/>
            <person name="Benocci T."/>
            <person name="Braus-Stromeyer S.A."/>
            <person name="Caldana C."/>
            <person name="Canovas D."/>
            <person name="Cerqueira G.C."/>
            <person name="Chen F."/>
            <person name="Chen W."/>
            <person name="Choi C."/>
            <person name="Clum A."/>
            <person name="Dos Santos R.A."/>
            <person name="Damasio A.R."/>
            <person name="Diallinas G."/>
            <person name="Emri T."/>
            <person name="Fekete E."/>
            <person name="Flipphi M."/>
            <person name="Freyberg S."/>
            <person name="Gallo A."/>
            <person name="Gournas C."/>
            <person name="Habgood R."/>
            <person name="Hainaut M."/>
            <person name="Harispe M.L."/>
            <person name="Henrissat B."/>
            <person name="Hilden K.S."/>
            <person name="Hope R."/>
            <person name="Hossain A."/>
            <person name="Karabika E."/>
            <person name="Karaffa L."/>
            <person name="Karanyi Z."/>
            <person name="Krasevec N."/>
            <person name="Kuo A."/>
            <person name="Kusch H."/>
            <person name="LaButti K."/>
            <person name="Lagendijk E.L."/>
            <person name="Lapidus A."/>
            <person name="Levasseur A."/>
            <person name="Lindquist E."/>
            <person name="Lipzen A."/>
            <person name="Logrieco A.F."/>
            <person name="MacCabe A."/>
            <person name="Maekelae M.R."/>
            <person name="Malavazi I."/>
            <person name="Melin P."/>
            <person name="Meyer V."/>
            <person name="Mielnichuk N."/>
            <person name="Miskei M."/>
            <person name="Molnar A.P."/>
            <person name="Mule G."/>
            <person name="Ngan C.Y."/>
            <person name="Orejas M."/>
            <person name="Orosz E."/>
            <person name="Ouedraogo J.P."/>
            <person name="Overkamp K.M."/>
            <person name="Park H.-S."/>
            <person name="Perrone G."/>
            <person name="Piumi F."/>
            <person name="Punt P.J."/>
            <person name="Ram A.F."/>
            <person name="Ramon A."/>
            <person name="Rauscher S."/>
            <person name="Record E."/>
            <person name="Riano-Pachon D.M."/>
            <person name="Robert V."/>
            <person name="Roehrig J."/>
            <person name="Ruller R."/>
            <person name="Salamov A."/>
            <person name="Salih N.S."/>
            <person name="Samson R.A."/>
            <person name="Sandor E."/>
            <person name="Sanguinetti M."/>
            <person name="Schuetze T."/>
            <person name="Sepcic K."/>
            <person name="Shelest E."/>
            <person name="Sherlock G."/>
            <person name="Sophianopoulou V."/>
            <person name="Squina F.M."/>
            <person name="Sun H."/>
            <person name="Susca A."/>
            <person name="Todd R.B."/>
            <person name="Tsang A."/>
            <person name="Unkles S.E."/>
            <person name="van de Wiele N."/>
            <person name="van Rossen-Uffink D."/>
            <person name="Oliveira J.V."/>
            <person name="Vesth T.C."/>
            <person name="Visser J."/>
            <person name="Yu J.-H."/>
            <person name="Zhou M."/>
            <person name="Andersen M.R."/>
            <person name="Archer D.B."/>
            <person name="Baker S.E."/>
            <person name="Benoit I."/>
            <person name="Brakhage A.A."/>
            <person name="Braus G.H."/>
            <person name="Fischer R."/>
            <person name="Frisvad J.C."/>
            <person name="Goldman G.H."/>
            <person name="Houbraken J."/>
            <person name="Oakley B."/>
            <person name="Pocsi I."/>
            <person name="Scazzocchio C."/>
            <person name="Seiboth B."/>
            <person name="vanKuyk P.A."/>
            <person name="Wortman J."/>
            <person name="Dyer P.S."/>
            <person name="Grigoriev I.V."/>
        </authorList>
    </citation>
    <scope>NUCLEOTIDE SEQUENCE [LARGE SCALE GENOMIC DNA]</scope>
    <source>
        <strain evidence="3">CBS 516.65</strain>
    </source>
</reference>
<dbReference type="EMBL" id="KV878895">
    <property type="protein sequence ID" value="OJJ85113.1"/>
    <property type="molecule type" value="Genomic_DNA"/>
</dbReference>
<keyword evidence="1" id="KW-0812">Transmembrane</keyword>
<accession>A0A1L9VMG1</accession>
<proteinExistence type="predicted"/>
<dbReference type="AlphaFoldDB" id="A0A1L9VMG1"/>
<keyword evidence="3" id="KW-1185">Reference proteome</keyword>
<dbReference type="Proteomes" id="UP000184300">
    <property type="component" value="Unassembled WGS sequence"/>
</dbReference>
<sequence>MSREGKQSRYIWSDLKGIVRSDGQRALSSLGVYFQVFAGVLVGALVFRAGTNLYYISTTEQYPGLKGKKEGKGLANRCHYVLLLFWVANTEQAGSPVLVQTMIYSC</sequence>
<keyword evidence="1" id="KW-0472">Membrane</keyword>
<keyword evidence="1" id="KW-1133">Transmembrane helix</keyword>
<evidence type="ECO:0000256" key="1">
    <source>
        <dbReference type="SAM" id="Phobius"/>
    </source>
</evidence>
<feature type="transmembrane region" description="Helical" evidence="1">
    <location>
        <begin position="26"/>
        <end position="47"/>
    </location>
</feature>
<name>A0A1L9VMG1_ASPGL</name>